<name>A0A653AB44_UNCDX</name>
<dbReference type="InterPro" id="IPR000644">
    <property type="entry name" value="CBS_dom"/>
</dbReference>
<dbReference type="AlphaFoldDB" id="A0A653AB44"/>
<evidence type="ECO:0000313" key="3">
    <source>
        <dbReference type="EMBL" id="VBB45291.1"/>
    </source>
</evidence>
<dbReference type="PROSITE" id="PS51371">
    <property type="entry name" value="CBS"/>
    <property type="match status" value="2"/>
</dbReference>
<evidence type="ECO:0000259" key="2">
    <source>
        <dbReference type="PROSITE" id="PS51371"/>
    </source>
</evidence>
<feature type="domain" description="CBS" evidence="2">
    <location>
        <begin position="11"/>
        <end position="71"/>
    </location>
</feature>
<dbReference type="Gene3D" id="3.10.580.10">
    <property type="entry name" value="CBS-domain"/>
    <property type="match status" value="1"/>
</dbReference>
<dbReference type="Pfam" id="PF00571">
    <property type="entry name" value="CBS"/>
    <property type="match status" value="2"/>
</dbReference>
<gene>
    <name evidence="3" type="ORF">TRIP_B350296</name>
</gene>
<proteinExistence type="predicted"/>
<sequence>MKVSEALQTIGNTSYLTVEEDCPLKEVARKIAGLEQVRGLYLVDPEGRLKGSVSLGALIRSIMAIRRPHSFTRTLSLITAESVSDIADKHVIYALEDDDIEEVLERMAAHNIKEIPVVDRERRIIGNVGILPLWNLVESAA</sequence>
<organism evidence="3">
    <name type="scientific">Uncultured Desulfatiglans sp</name>
    <dbReference type="NCBI Taxonomy" id="1748965"/>
    <lineage>
        <taxon>Bacteria</taxon>
        <taxon>Pseudomonadati</taxon>
        <taxon>Thermodesulfobacteriota</taxon>
        <taxon>Desulfobacteria</taxon>
        <taxon>Desulfatiglandales</taxon>
        <taxon>Desulfatiglandaceae</taxon>
        <taxon>Desulfatiglans</taxon>
        <taxon>environmental samples</taxon>
    </lineage>
</organism>
<evidence type="ECO:0000256" key="1">
    <source>
        <dbReference type="PROSITE-ProRule" id="PRU00703"/>
    </source>
</evidence>
<accession>A0A653AB44</accession>
<feature type="domain" description="CBS" evidence="2">
    <location>
        <begin position="87"/>
        <end position="141"/>
    </location>
</feature>
<protein>
    <submittedName>
        <fullName evidence="3">Putative CBS-domain-containing membrane protein</fullName>
    </submittedName>
</protein>
<dbReference type="InterPro" id="IPR006669">
    <property type="entry name" value="MgtE_transporter"/>
</dbReference>
<dbReference type="SMART" id="SM00116">
    <property type="entry name" value="CBS"/>
    <property type="match status" value="2"/>
</dbReference>
<dbReference type="GO" id="GO:0015095">
    <property type="term" value="F:magnesium ion transmembrane transporter activity"/>
    <property type="evidence" value="ECO:0007669"/>
    <property type="project" value="InterPro"/>
</dbReference>
<keyword evidence="1" id="KW-0129">CBS domain</keyword>
<dbReference type="InterPro" id="IPR046342">
    <property type="entry name" value="CBS_dom_sf"/>
</dbReference>
<dbReference type="PANTHER" id="PTHR43773:SF1">
    <property type="entry name" value="MAGNESIUM TRANSPORTER MGTE"/>
    <property type="match status" value="1"/>
</dbReference>
<dbReference type="GO" id="GO:0016020">
    <property type="term" value="C:membrane"/>
    <property type="evidence" value="ECO:0007669"/>
    <property type="project" value="InterPro"/>
</dbReference>
<dbReference type="PANTHER" id="PTHR43773">
    <property type="entry name" value="MAGNESIUM TRANSPORTER MGTE"/>
    <property type="match status" value="1"/>
</dbReference>
<dbReference type="EMBL" id="UPXX01000029">
    <property type="protein sequence ID" value="VBB45291.1"/>
    <property type="molecule type" value="Genomic_DNA"/>
</dbReference>
<reference evidence="3" key="1">
    <citation type="submission" date="2018-07" db="EMBL/GenBank/DDBJ databases">
        <authorList>
            <consortium name="Genoscope - CEA"/>
            <person name="William W."/>
        </authorList>
    </citation>
    <scope>NUCLEOTIDE SEQUENCE</scope>
    <source>
        <strain evidence="3">IK1</strain>
    </source>
</reference>
<dbReference type="SUPFAM" id="SSF54631">
    <property type="entry name" value="CBS-domain pair"/>
    <property type="match status" value="1"/>
</dbReference>